<evidence type="ECO:0000313" key="2">
    <source>
        <dbReference type="EMBL" id="GBG19305.1"/>
    </source>
</evidence>
<gene>
    <name evidence="2" type="ORF">NIES4072_29720</name>
</gene>
<proteinExistence type="predicted"/>
<name>A0A2R5FM02_NOSCO</name>
<keyword evidence="1" id="KW-0812">Transmembrane</keyword>
<comment type="caution">
    <text evidence="2">The sequence shown here is derived from an EMBL/GenBank/DDBJ whole genome shotgun (WGS) entry which is preliminary data.</text>
</comment>
<dbReference type="Proteomes" id="UP000245124">
    <property type="component" value="Unassembled WGS sequence"/>
</dbReference>
<dbReference type="PANTHER" id="PTHR41795">
    <property type="entry name" value="EXOPOLYSACCHARIDE SYNTHESIS PROTEIN"/>
    <property type="match status" value="1"/>
</dbReference>
<feature type="transmembrane region" description="Helical" evidence="1">
    <location>
        <begin position="182"/>
        <end position="200"/>
    </location>
</feature>
<keyword evidence="1" id="KW-0472">Membrane</keyword>
<dbReference type="EMBL" id="BDUD01000001">
    <property type="protein sequence ID" value="GBG19305.1"/>
    <property type="molecule type" value="Genomic_DNA"/>
</dbReference>
<evidence type="ECO:0000256" key="1">
    <source>
        <dbReference type="SAM" id="Phobius"/>
    </source>
</evidence>
<reference evidence="2 3" key="1">
    <citation type="submission" date="2017-06" db="EMBL/GenBank/DDBJ databases">
        <title>Genome sequencing of cyanobaciteial culture collection at National Institute for Environmental Studies (NIES).</title>
        <authorList>
            <person name="Hirose Y."/>
            <person name="Shimura Y."/>
            <person name="Fujisawa T."/>
            <person name="Nakamura Y."/>
            <person name="Kawachi M."/>
        </authorList>
    </citation>
    <scope>NUCLEOTIDE SEQUENCE [LARGE SCALE GENOMIC DNA]</scope>
    <source>
        <strain evidence="2 3">NIES-4072</strain>
    </source>
</reference>
<protein>
    <submittedName>
        <fullName evidence="2">Exopolysaccharide synthesis ExoD</fullName>
    </submittedName>
</protein>
<dbReference type="Pfam" id="PF06055">
    <property type="entry name" value="ExoD"/>
    <property type="match status" value="1"/>
</dbReference>
<feature type="transmembrane region" description="Helical" evidence="1">
    <location>
        <begin position="144"/>
        <end position="176"/>
    </location>
</feature>
<organism evidence="2 3">
    <name type="scientific">Nostoc commune NIES-4072</name>
    <dbReference type="NCBI Taxonomy" id="2005467"/>
    <lineage>
        <taxon>Bacteria</taxon>
        <taxon>Bacillati</taxon>
        <taxon>Cyanobacteriota</taxon>
        <taxon>Cyanophyceae</taxon>
        <taxon>Nostocales</taxon>
        <taxon>Nostocaceae</taxon>
        <taxon>Nostoc</taxon>
    </lineage>
</organism>
<dbReference type="AlphaFoldDB" id="A0A2R5FM02"/>
<evidence type="ECO:0000313" key="3">
    <source>
        <dbReference type="Proteomes" id="UP000245124"/>
    </source>
</evidence>
<keyword evidence="3" id="KW-1185">Reference proteome</keyword>
<dbReference type="RefSeq" id="WP_219930035.1">
    <property type="nucleotide sequence ID" value="NZ_BDUD01000001.1"/>
</dbReference>
<dbReference type="PIRSF" id="PIRSF033239">
    <property type="entry name" value="ExoD"/>
    <property type="match status" value="1"/>
</dbReference>
<dbReference type="PANTHER" id="PTHR41795:SF1">
    <property type="entry name" value="EXOPOLYSACCHARIDE SYNTHESIS PROTEIN"/>
    <property type="match status" value="1"/>
</dbReference>
<keyword evidence="1" id="KW-1133">Transmembrane helix</keyword>
<accession>A0A2R5FM02</accession>
<sequence length="201" mass="22243">MNTQILLVQNPETSDNALRMSEVLQRFLEKHQGDEVRLRDLFNEMENRAFASTLLICALPEALPLPIAGISALVAMPLMLVSGQLVLGFQKPWLPDWVLDQPFKQEYSQQIISGVIPFLEKLECFFEPRWSLFTSPEAERCVGVILLSLGLIIALPIPFGNMLPAIIIVLICLGLIEKDGLIIAISSIVAGITPALLLLIL</sequence>
<dbReference type="InterPro" id="IPR010331">
    <property type="entry name" value="ExoD"/>
</dbReference>